<keyword evidence="3" id="KW-0479">Metal-binding</keyword>
<evidence type="ECO:0000313" key="16">
    <source>
        <dbReference type="EMBL" id="KAH0811946.1"/>
    </source>
</evidence>
<dbReference type="GO" id="GO:0005319">
    <property type="term" value="F:lipid transporter activity"/>
    <property type="evidence" value="ECO:0007669"/>
    <property type="project" value="TreeGrafter"/>
</dbReference>
<dbReference type="EMBL" id="JABDTM020026432">
    <property type="protein sequence ID" value="KAH0811946.1"/>
    <property type="molecule type" value="Genomic_DNA"/>
</dbReference>
<dbReference type="InterPro" id="IPR003439">
    <property type="entry name" value="ABC_transporter-like_ATP-bd"/>
</dbReference>
<dbReference type="FunFam" id="3.40.50.300:FF:002097">
    <property type="entry name" value="ATP-binding cassette sub-family A member"/>
    <property type="match status" value="1"/>
</dbReference>
<evidence type="ECO:0000256" key="12">
    <source>
        <dbReference type="SAM" id="MobiDB-lite"/>
    </source>
</evidence>
<dbReference type="PROSITE" id="PS50893">
    <property type="entry name" value="ABC_TRANSPORTER_2"/>
    <property type="match status" value="1"/>
</dbReference>
<dbReference type="PANTHER" id="PTHR19229:SF209">
    <property type="entry name" value="ATP-BINDING CASSETTE SUB-FAMILY A MEMBER 5 ISOFORM X1"/>
    <property type="match status" value="1"/>
</dbReference>
<evidence type="ECO:0000256" key="11">
    <source>
        <dbReference type="PROSITE-ProRule" id="PRU00309"/>
    </source>
</evidence>
<evidence type="ECO:0000256" key="1">
    <source>
        <dbReference type="ARBA" id="ARBA00004141"/>
    </source>
</evidence>
<gene>
    <name evidence="16" type="ORF">GEV33_010846</name>
</gene>
<evidence type="ECO:0000259" key="15">
    <source>
        <dbReference type="PROSITE" id="PS50950"/>
    </source>
</evidence>
<evidence type="ECO:0000256" key="10">
    <source>
        <dbReference type="ARBA" id="ARBA00023136"/>
    </source>
</evidence>
<feature type="region of interest" description="Disordered" evidence="12">
    <location>
        <begin position="267"/>
        <end position="289"/>
    </location>
</feature>
<dbReference type="Pfam" id="PF05485">
    <property type="entry name" value="THAP"/>
    <property type="match status" value="1"/>
</dbReference>
<dbReference type="PROSITE" id="PS50950">
    <property type="entry name" value="ZF_THAP"/>
    <property type="match status" value="1"/>
</dbReference>
<feature type="transmembrane region" description="Helical" evidence="13">
    <location>
        <begin position="344"/>
        <end position="361"/>
    </location>
</feature>
<evidence type="ECO:0000256" key="3">
    <source>
        <dbReference type="ARBA" id="ARBA00022723"/>
    </source>
</evidence>
<evidence type="ECO:0000256" key="7">
    <source>
        <dbReference type="ARBA" id="ARBA00022840"/>
    </source>
</evidence>
<dbReference type="Pfam" id="PF00005">
    <property type="entry name" value="ABC_tran"/>
    <property type="match status" value="2"/>
</dbReference>
<dbReference type="GO" id="GO:0140359">
    <property type="term" value="F:ABC-type transporter activity"/>
    <property type="evidence" value="ECO:0007669"/>
    <property type="project" value="InterPro"/>
</dbReference>
<dbReference type="PANTHER" id="PTHR19229">
    <property type="entry name" value="ATP-BINDING CASSETTE TRANSPORTER SUBFAMILY A ABCA"/>
    <property type="match status" value="1"/>
</dbReference>
<dbReference type="SUPFAM" id="SSF57716">
    <property type="entry name" value="Glucocorticoid receptor-like (DNA-binding domain)"/>
    <property type="match status" value="1"/>
</dbReference>
<comment type="subcellular location">
    <subcellularLocation>
        <location evidence="1">Membrane</location>
        <topology evidence="1">Multi-pass membrane protein</topology>
    </subcellularLocation>
</comment>
<keyword evidence="7" id="KW-0067">ATP-binding</keyword>
<evidence type="ECO:0000256" key="4">
    <source>
        <dbReference type="ARBA" id="ARBA00022741"/>
    </source>
</evidence>
<keyword evidence="6" id="KW-0862">Zinc</keyword>
<keyword evidence="9 11" id="KW-0238">DNA-binding</keyword>
<dbReference type="InterPro" id="IPR027417">
    <property type="entry name" value="P-loop_NTPase"/>
</dbReference>
<organism evidence="16 17">
    <name type="scientific">Tenebrio molitor</name>
    <name type="common">Yellow mealworm beetle</name>
    <dbReference type="NCBI Taxonomy" id="7067"/>
    <lineage>
        <taxon>Eukaryota</taxon>
        <taxon>Metazoa</taxon>
        <taxon>Ecdysozoa</taxon>
        <taxon>Arthropoda</taxon>
        <taxon>Hexapoda</taxon>
        <taxon>Insecta</taxon>
        <taxon>Pterygota</taxon>
        <taxon>Neoptera</taxon>
        <taxon>Endopterygota</taxon>
        <taxon>Coleoptera</taxon>
        <taxon>Polyphaga</taxon>
        <taxon>Cucujiformia</taxon>
        <taxon>Tenebrionidae</taxon>
        <taxon>Tenebrio</taxon>
    </lineage>
</organism>
<feature type="transmembrane region" description="Helical" evidence="13">
    <location>
        <begin position="699"/>
        <end position="720"/>
    </location>
</feature>
<dbReference type="InterPro" id="IPR026082">
    <property type="entry name" value="ABCA"/>
</dbReference>
<evidence type="ECO:0000256" key="8">
    <source>
        <dbReference type="ARBA" id="ARBA00022989"/>
    </source>
</evidence>
<accession>A0A8J6HCY4</accession>
<evidence type="ECO:0000256" key="13">
    <source>
        <dbReference type="SAM" id="Phobius"/>
    </source>
</evidence>
<dbReference type="GO" id="GO:0008270">
    <property type="term" value="F:zinc ion binding"/>
    <property type="evidence" value="ECO:0007669"/>
    <property type="project" value="UniProtKB-KW"/>
</dbReference>
<feature type="compositionally biased region" description="Polar residues" evidence="12">
    <location>
        <begin position="276"/>
        <end position="285"/>
    </location>
</feature>
<keyword evidence="4" id="KW-0547">Nucleotide-binding</keyword>
<dbReference type="SMART" id="SM00382">
    <property type="entry name" value="AAA"/>
    <property type="match status" value="1"/>
</dbReference>
<dbReference type="SUPFAM" id="SSF52540">
    <property type="entry name" value="P-loop containing nucleoside triphosphate hydrolases"/>
    <property type="match status" value="2"/>
</dbReference>
<proteinExistence type="predicted"/>
<reference evidence="16" key="1">
    <citation type="journal article" date="2020" name="J Insects Food Feed">
        <title>The yellow mealworm (Tenebrio molitor) genome: a resource for the emerging insects as food and feed industry.</title>
        <authorList>
            <person name="Eriksson T."/>
            <person name="Andere A."/>
            <person name="Kelstrup H."/>
            <person name="Emery V."/>
            <person name="Picard C."/>
        </authorList>
    </citation>
    <scope>NUCLEOTIDE SEQUENCE</scope>
    <source>
        <strain evidence="16">Stoneville</strain>
        <tissue evidence="16">Whole head</tissue>
    </source>
</reference>
<dbReference type="Gene3D" id="3.40.50.300">
    <property type="entry name" value="P-loop containing nucleotide triphosphate hydrolases"/>
    <property type="match status" value="2"/>
</dbReference>
<evidence type="ECO:0000256" key="5">
    <source>
        <dbReference type="ARBA" id="ARBA00022771"/>
    </source>
</evidence>
<keyword evidence="17" id="KW-1185">Reference proteome</keyword>
<keyword evidence="8 13" id="KW-1133">Transmembrane helix</keyword>
<feature type="domain" description="ABC transporter" evidence="14">
    <location>
        <begin position="782"/>
        <end position="1030"/>
    </location>
</feature>
<dbReference type="GO" id="GO:0003677">
    <property type="term" value="F:DNA binding"/>
    <property type="evidence" value="ECO:0007669"/>
    <property type="project" value="UniProtKB-UniRule"/>
</dbReference>
<evidence type="ECO:0000256" key="6">
    <source>
        <dbReference type="ARBA" id="ARBA00022833"/>
    </source>
</evidence>
<reference evidence="16" key="2">
    <citation type="submission" date="2021-08" db="EMBL/GenBank/DDBJ databases">
        <authorList>
            <person name="Eriksson T."/>
        </authorList>
    </citation>
    <scope>NUCLEOTIDE SEQUENCE</scope>
    <source>
        <strain evidence="16">Stoneville</strain>
        <tissue evidence="16">Whole head</tissue>
    </source>
</reference>
<protein>
    <submittedName>
        <fullName evidence="16">Uncharacterized protein</fullName>
    </submittedName>
</protein>
<keyword evidence="5 11" id="KW-0863">Zinc-finger</keyword>
<dbReference type="InterPro" id="IPR003593">
    <property type="entry name" value="AAA+_ATPase"/>
</dbReference>
<comment type="caution">
    <text evidence="16">The sequence shown here is derived from an EMBL/GenBank/DDBJ whole genome shotgun (WGS) entry which is preliminary data.</text>
</comment>
<feature type="domain" description="THAP-type" evidence="15">
    <location>
        <begin position="1201"/>
        <end position="1292"/>
    </location>
</feature>
<dbReference type="SMART" id="SM00980">
    <property type="entry name" value="THAP"/>
    <property type="match status" value="1"/>
</dbReference>
<dbReference type="Pfam" id="PF12698">
    <property type="entry name" value="ABC2_membrane_3"/>
    <property type="match status" value="1"/>
</dbReference>
<dbReference type="Proteomes" id="UP000719412">
    <property type="component" value="Unassembled WGS sequence"/>
</dbReference>
<dbReference type="InterPro" id="IPR006612">
    <property type="entry name" value="THAP_Znf"/>
</dbReference>
<feature type="transmembrane region" description="Helical" evidence="13">
    <location>
        <begin position="547"/>
        <end position="576"/>
    </location>
</feature>
<dbReference type="GO" id="GO:0016020">
    <property type="term" value="C:membrane"/>
    <property type="evidence" value="ECO:0007669"/>
    <property type="project" value="UniProtKB-SubCell"/>
</dbReference>
<evidence type="ECO:0000313" key="17">
    <source>
        <dbReference type="Proteomes" id="UP000719412"/>
    </source>
</evidence>
<evidence type="ECO:0000256" key="9">
    <source>
        <dbReference type="ARBA" id="ARBA00023125"/>
    </source>
</evidence>
<name>A0A8J6HCY4_TENMO</name>
<evidence type="ECO:0000259" key="14">
    <source>
        <dbReference type="PROSITE" id="PS50893"/>
    </source>
</evidence>
<feature type="transmembrane region" description="Helical" evidence="13">
    <location>
        <begin position="588"/>
        <end position="612"/>
    </location>
</feature>
<keyword evidence="2 13" id="KW-0812">Transmembrane</keyword>
<dbReference type="GO" id="GO:0005524">
    <property type="term" value="F:ATP binding"/>
    <property type="evidence" value="ECO:0007669"/>
    <property type="project" value="UniProtKB-KW"/>
</dbReference>
<feature type="transmembrane region" description="Helical" evidence="13">
    <location>
        <begin position="624"/>
        <end position="645"/>
    </location>
</feature>
<feature type="transmembrane region" description="Helical" evidence="13">
    <location>
        <begin position="504"/>
        <end position="526"/>
    </location>
</feature>
<dbReference type="CDD" id="cd03263">
    <property type="entry name" value="ABC_subfamily_A"/>
    <property type="match status" value="1"/>
</dbReference>
<feature type="transmembrane region" description="Helical" evidence="13">
    <location>
        <begin position="651"/>
        <end position="673"/>
    </location>
</feature>
<keyword evidence="10 13" id="KW-0472">Membrane</keyword>
<sequence length="1470" mass="165995">MSPTNLKMQPTIHLNVTLDIYLIHIKGIPPNLREFEVMKTLRDIDLVDKANASAKHLSGGQKRKLSIGIAVIGDPKIIILDEPTAGVDPYSRRHMWSVLQNRRHGKVILLTTHFMDEADILADRKAVVSKGNIRCCGSSLFLKNKFGIGYHLTLVLDGICREHAITRLVTTHVPKAEKARRHGRELSFILPHNAVDNFAPLFSAIEQEINNKSSKLGISSYGVSMTTLEEVFLHLERDDEAECTMDNLSKKMVRNRALSRSLSLQSKSTSYQSLQNEGNNATNQDGKGAGDATQIGGLEIISETKSPITGIGLEKIECRPSIFQTLIALLRLRLLRMMRDIQKLYFMVFLPLGLAAVTLYLNSMQTIELKLTPLVLNGTTYDEQTTFAIHNASTENLDAFYDQLLQVGVREIDDYDGNFSSLLDMSPHMAALNVNVFTYENYRSSITVIYNDTAQHSLPIIINLISNGLYRLMTPERILKGQWEPIEVMALPFQQTAQPEEFNLGIFSASTFMGMIFVLVPVSLAIDMVYDREIKAKNQLRVNGLSFCMYFVTYFVVLAGLMILICSALLLIILLFDIPAFRGWPALVTLGVLTLLYCPSSILFSTCVSYIFDKTDSAQSILPNIATFLGYIPFFLVSILDMLRIGGKAAFVLHIFFSLLNAMYIPYAIIYYIQRVYMMCQVNSTCNTLTLMDYMTDEIIVMLVGILVNIPFWFFVLMIIDIKKSGGRIGDAFKFVKRDVDENAEDINELSDIGENEDQDVKAERQKVKNLMDCHVVNPPVVMVQNLHKEYTKSEIKCECCCKHEEEPDTIKVAVRSLSLAVDAGEVFGLLGHNGAGKTTTMKIITAEEAPTRGRVQIGGENITSNMNDAFQLLGYCPQHDALWKNITVREHLECYASIRGVPFSDINKIVNLYLSGLQIHEHADKQAQQCSGGTRRKLSFAMSMVGNPKVVLLDEPSTGMDPRSKRFLWDTILASFQGSRGAILTTHSMEEADALCSRVGIMVKGELRCLGSTQHLKNLYGAGYTLEMKLRGGDRTPTSTSGDRPNELREFVSGLFHDATLQESFADRLVFSVPQQSVPSLANCFMQLEKALCRCSHEPPGHNALDTSRVELQHSARCNLSKIRRSRFVIIYIFFTKNKKSLWCIMDFVISNVTTVEEEEEPLLEITKIIMLKEKKEYPTKVRKEYSPKVTKEYNTNVRIPKYRKICYVPLCPNTSVSTPDKMFITVPVNPVRRKLWLDAVGKTNGKNPKSPMFCCQDHFNLEKDMKNYEEHLRKGRVQMLLYQTAVPHKFLCNKYGHLKRGERLEVLRELHEVKNVKRNYDDLDDDEICHKQAHPLNFDPIIYSFLSIKLSFIGLSNSFVEVIASYLSNRGSIVKVNGFESSQFVQTSVVPKDAYDPSKVSDVSKLTSRQRSLRAAKMCKTETSTPNKSVFIEMPQFEYDDQPHYVEIEEGEEQIDTIVIDDSDSDVC</sequence>
<evidence type="ECO:0000256" key="2">
    <source>
        <dbReference type="ARBA" id="ARBA00022692"/>
    </source>
</evidence>
<dbReference type="InterPro" id="IPR013525">
    <property type="entry name" value="ABC2_TM"/>
</dbReference>
<dbReference type="GO" id="GO:0016887">
    <property type="term" value="F:ATP hydrolysis activity"/>
    <property type="evidence" value="ECO:0007669"/>
    <property type="project" value="InterPro"/>
</dbReference>